<evidence type="ECO:0000313" key="3">
    <source>
        <dbReference type="Proteomes" id="UP000322245"/>
    </source>
</evidence>
<dbReference type="AlphaFoldDB" id="A0A5D3ANU8"/>
<dbReference type="EMBL" id="NIDF01000271">
    <property type="protein sequence ID" value="TYJ51326.1"/>
    <property type="molecule type" value="Genomic_DNA"/>
</dbReference>
<reference evidence="2 3" key="1">
    <citation type="submission" date="2017-05" db="EMBL/GenBank/DDBJ databases">
        <title>The Genome Sequence of Tsuchiyaea wingfieldii DSM 27421.</title>
        <authorList>
            <person name="Cuomo C."/>
            <person name="Passer A."/>
            <person name="Billmyre B."/>
            <person name="Heitman J."/>
        </authorList>
    </citation>
    <scope>NUCLEOTIDE SEQUENCE [LARGE SCALE GENOMIC DNA]</scope>
    <source>
        <strain evidence="2 3">DSM 27421</strain>
    </source>
</reference>
<feature type="region of interest" description="Disordered" evidence="1">
    <location>
        <begin position="1"/>
        <end position="32"/>
    </location>
</feature>
<feature type="compositionally biased region" description="Polar residues" evidence="1">
    <location>
        <begin position="11"/>
        <end position="32"/>
    </location>
</feature>
<evidence type="ECO:0000313" key="2">
    <source>
        <dbReference type="EMBL" id="TYJ51326.1"/>
    </source>
</evidence>
<dbReference type="InterPro" id="IPR012808">
    <property type="entry name" value="CHP02453"/>
</dbReference>
<dbReference type="PANTHER" id="PTHR36452:SF1">
    <property type="entry name" value="DUF2461 DOMAIN-CONTAINING PROTEIN"/>
    <property type="match status" value="1"/>
</dbReference>
<keyword evidence="3" id="KW-1185">Reference proteome</keyword>
<feature type="compositionally biased region" description="Basic and acidic residues" evidence="1">
    <location>
        <begin position="1"/>
        <end position="10"/>
    </location>
</feature>
<organism evidence="2 3">
    <name type="scientific">Cryptococcus floricola</name>
    <dbReference type="NCBI Taxonomy" id="2591691"/>
    <lineage>
        <taxon>Eukaryota</taxon>
        <taxon>Fungi</taxon>
        <taxon>Dikarya</taxon>
        <taxon>Basidiomycota</taxon>
        <taxon>Agaricomycotina</taxon>
        <taxon>Tremellomycetes</taxon>
        <taxon>Tremellales</taxon>
        <taxon>Cryptococcaceae</taxon>
        <taxon>Cryptococcus</taxon>
    </lineage>
</organism>
<gene>
    <name evidence="2" type="ORF">B9479_008107</name>
</gene>
<name>A0A5D3ANU8_9TREE</name>
<comment type="caution">
    <text evidence="2">The sequence shown here is derived from an EMBL/GenBank/DDBJ whole genome shotgun (WGS) entry which is preliminary data.</text>
</comment>
<sequence>MVKPESERSSARSNPVQKDTHSISAPTSTRSGRTVTIVALGREFIEGYDDEDEDADFYDADLEEEQELAGRVYPAPMTGRVAPGGISKNTMNFLKNLQLPERNDREWFKSHEPAFRQAEKEWTAFVTTMQMTLHEIDDKIPILPPRDIIHRIYRDVRFSSDQTPYRKRFLLHHLPRRA</sequence>
<evidence type="ECO:0000256" key="1">
    <source>
        <dbReference type="SAM" id="MobiDB-lite"/>
    </source>
</evidence>
<dbReference type="Proteomes" id="UP000322245">
    <property type="component" value="Unassembled WGS sequence"/>
</dbReference>
<dbReference type="PANTHER" id="PTHR36452">
    <property type="entry name" value="CHROMOSOME 12, WHOLE GENOME SHOTGUN SEQUENCE"/>
    <property type="match status" value="1"/>
</dbReference>
<accession>A0A5D3ANU8</accession>
<protein>
    <recommendedName>
        <fullName evidence="4">DUF2461 domain-containing protein</fullName>
    </recommendedName>
</protein>
<dbReference type="Pfam" id="PF09365">
    <property type="entry name" value="DUF2461"/>
    <property type="match status" value="1"/>
</dbReference>
<proteinExistence type="predicted"/>
<evidence type="ECO:0008006" key="4">
    <source>
        <dbReference type="Google" id="ProtNLM"/>
    </source>
</evidence>